<evidence type="ECO:0000313" key="1">
    <source>
        <dbReference type="EMBL" id="KAJ7765500.1"/>
    </source>
</evidence>
<dbReference type="EMBL" id="JARJLG010000035">
    <property type="protein sequence ID" value="KAJ7765500.1"/>
    <property type="molecule type" value="Genomic_DNA"/>
</dbReference>
<reference evidence="1" key="1">
    <citation type="submission" date="2023-03" db="EMBL/GenBank/DDBJ databases">
        <title>Massive genome expansion in bonnet fungi (Mycena s.s.) driven by repeated elements and novel gene families across ecological guilds.</title>
        <authorList>
            <consortium name="Lawrence Berkeley National Laboratory"/>
            <person name="Harder C.B."/>
            <person name="Miyauchi S."/>
            <person name="Viragh M."/>
            <person name="Kuo A."/>
            <person name="Thoen E."/>
            <person name="Andreopoulos B."/>
            <person name="Lu D."/>
            <person name="Skrede I."/>
            <person name="Drula E."/>
            <person name="Henrissat B."/>
            <person name="Morin E."/>
            <person name="Kohler A."/>
            <person name="Barry K."/>
            <person name="LaButti K."/>
            <person name="Morin E."/>
            <person name="Salamov A."/>
            <person name="Lipzen A."/>
            <person name="Mereny Z."/>
            <person name="Hegedus B."/>
            <person name="Baldrian P."/>
            <person name="Stursova M."/>
            <person name="Weitz H."/>
            <person name="Taylor A."/>
            <person name="Grigoriev I.V."/>
            <person name="Nagy L.G."/>
            <person name="Martin F."/>
            <person name="Kauserud H."/>
        </authorList>
    </citation>
    <scope>NUCLEOTIDE SEQUENCE</scope>
    <source>
        <strain evidence="1">CBHHK188m</strain>
    </source>
</reference>
<dbReference type="InterPro" id="IPR032675">
    <property type="entry name" value="LRR_dom_sf"/>
</dbReference>
<dbReference type="Gene3D" id="3.80.10.10">
    <property type="entry name" value="Ribonuclease Inhibitor"/>
    <property type="match status" value="1"/>
</dbReference>
<name>A0AAD7JJZ7_9AGAR</name>
<organism evidence="1 2">
    <name type="scientific">Mycena maculata</name>
    <dbReference type="NCBI Taxonomy" id="230809"/>
    <lineage>
        <taxon>Eukaryota</taxon>
        <taxon>Fungi</taxon>
        <taxon>Dikarya</taxon>
        <taxon>Basidiomycota</taxon>
        <taxon>Agaricomycotina</taxon>
        <taxon>Agaricomycetes</taxon>
        <taxon>Agaricomycetidae</taxon>
        <taxon>Agaricales</taxon>
        <taxon>Marasmiineae</taxon>
        <taxon>Mycenaceae</taxon>
        <taxon>Mycena</taxon>
    </lineage>
</organism>
<gene>
    <name evidence="1" type="ORF">DFH07DRAFT_955745</name>
</gene>
<evidence type="ECO:0008006" key="3">
    <source>
        <dbReference type="Google" id="ProtNLM"/>
    </source>
</evidence>
<evidence type="ECO:0000313" key="2">
    <source>
        <dbReference type="Proteomes" id="UP001215280"/>
    </source>
</evidence>
<comment type="caution">
    <text evidence="1">The sequence shown here is derived from an EMBL/GenBank/DDBJ whole genome shotgun (WGS) entry which is preliminary data.</text>
</comment>
<protein>
    <recommendedName>
        <fullName evidence="3">F-box domain-containing protein</fullName>
    </recommendedName>
</protein>
<dbReference type="AlphaFoldDB" id="A0AAD7JJZ7"/>
<keyword evidence="2" id="KW-1185">Reference proteome</keyword>
<accession>A0AAD7JJZ7</accession>
<dbReference type="Proteomes" id="UP001215280">
    <property type="component" value="Unassembled WGS sequence"/>
</dbReference>
<dbReference type="SUPFAM" id="SSF52047">
    <property type="entry name" value="RNI-like"/>
    <property type="match status" value="1"/>
</dbReference>
<sequence length="362" mass="40861">MVTGPYRSTILDLPFELVFHVLELNVSAYDLRHHCTPDHEYRYLCGTALVSKAWATPSQTLLWRYISLRNPSQARRWIDSPATGQYTTLGLSIYGWKIEDAVLRRVLSKTIGLRTLALSSFQSISGACFALPELKNLTALVLRHCTVSAEGTTSFCFRLRLFQTFHTCVDPAVIKELFRASASTLKFLEVEEELEQHNPTLQGLYESFPRVAATIRALRITKPYNPLVPLLAGCTALKRLELTDDVGAALAAAICEALPTPLADLSVVGRPHGVHRVLDGILQAFPLHSLSQLKHIYLHWKHGLVEESMRDIFRAHNIREHRSRFSSYPCAFFFSLEEFIPDEYFPDILYVNDPDDSTAITS</sequence>
<proteinExistence type="predicted"/>